<dbReference type="RefSeq" id="WP_190448992.1">
    <property type="nucleotide sequence ID" value="NZ_JAMPLM010000009.1"/>
</dbReference>
<dbReference type="Proteomes" id="UP001476950">
    <property type="component" value="Unassembled WGS sequence"/>
</dbReference>
<dbReference type="EMBL" id="JAMPLM010000009">
    <property type="protein sequence ID" value="MEP1059234.1"/>
    <property type="molecule type" value="Genomic_DNA"/>
</dbReference>
<name>A0ABV0KLR9_9CYAN</name>
<keyword evidence="2" id="KW-1185">Reference proteome</keyword>
<protein>
    <recommendedName>
        <fullName evidence="3">Glycosyl transferase</fullName>
    </recommendedName>
</protein>
<evidence type="ECO:0008006" key="3">
    <source>
        <dbReference type="Google" id="ProtNLM"/>
    </source>
</evidence>
<proteinExistence type="predicted"/>
<reference evidence="1 2" key="1">
    <citation type="submission" date="2022-04" db="EMBL/GenBank/DDBJ databases">
        <title>Positive selection, recombination, and allopatry shape intraspecific diversity of widespread and dominant cyanobacteria.</title>
        <authorList>
            <person name="Wei J."/>
            <person name="Shu W."/>
            <person name="Hu C."/>
        </authorList>
    </citation>
    <scope>NUCLEOTIDE SEQUENCE [LARGE SCALE GENOMIC DNA]</scope>
    <source>
        <strain evidence="1 2">AS-A4</strain>
    </source>
</reference>
<sequence length="229" mass="26252">MPERTDRYQALSRELAAIGVDIKGPKVHLPPPPRPSEPNGFPSIGVYSNFIRHLGILKECLKDGIERVWILEDDAIFRRQLRQENEQEKLINRLDKDDWGLCYLGHAIEQSALRSYPTGLVPFKEEFLWAHCYCVHARVLPQLVHYFEETLLNPPGHPRGGRLYIDGAFNLFRCLHPDVVCLVSNPNLSSQKGSPSSLANRNWYDRAIVFKPLVTAGRSIRDELWRLSS</sequence>
<gene>
    <name evidence="1" type="ORF">NDI38_12370</name>
</gene>
<comment type="caution">
    <text evidence="1">The sequence shown here is derived from an EMBL/GenBank/DDBJ whole genome shotgun (WGS) entry which is preliminary data.</text>
</comment>
<evidence type="ECO:0000313" key="1">
    <source>
        <dbReference type="EMBL" id="MEP1059234.1"/>
    </source>
</evidence>
<evidence type="ECO:0000313" key="2">
    <source>
        <dbReference type="Proteomes" id="UP001476950"/>
    </source>
</evidence>
<organism evidence="1 2">
    <name type="scientific">Stenomitos frigidus AS-A4</name>
    <dbReference type="NCBI Taxonomy" id="2933935"/>
    <lineage>
        <taxon>Bacteria</taxon>
        <taxon>Bacillati</taxon>
        <taxon>Cyanobacteriota</taxon>
        <taxon>Cyanophyceae</taxon>
        <taxon>Leptolyngbyales</taxon>
        <taxon>Leptolyngbyaceae</taxon>
        <taxon>Stenomitos</taxon>
    </lineage>
</organism>
<accession>A0ABV0KLR9</accession>